<dbReference type="SUPFAM" id="SSF54106">
    <property type="entry name" value="LysM domain"/>
    <property type="match status" value="2"/>
</dbReference>
<dbReference type="GO" id="GO:0070492">
    <property type="term" value="F:oligosaccharide binding"/>
    <property type="evidence" value="ECO:0007669"/>
    <property type="project" value="TreeGrafter"/>
</dbReference>
<feature type="domain" description="GH18" evidence="4">
    <location>
        <begin position="97"/>
        <end position="420"/>
    </location>
</feature>
<comment type="caution">
    <text evidence="5">The sequence shown here is derived from an EMBL/GenBank/DDBJ whole genome shotgun (WGS) entry which is preliminary data.</text>
</comment>
<organism evidence="5 6">
    <name type="scientific">Fictibacillus enclensis</name>
    <dbReference type="NCBI Taxonomy" id="1017270"/>
    <lineage>
        <taxon>Bacteria</taxon>
        <taxon>Bacillati</taxon>
        <taxon>Bacillota</taxon>
        <taxon>Bacilli</taxon>
        <taxon>Bacillales</taxon>
        <taxon>Fictibacillaceae</taxon>
        <taxon>Fictibacillus</taxon>
    </lineage>
</organism>
<proteinExistence type="predicted"/>
<dbReference type="AlphaFoldDB" id="A0A0V8JF74"/>
<dbReference type="CDD" id="cd02874">
    <property type="entry name" value="GH18_CFLE_spore_hydrolase"/>
    <property type="match status" value="1"/>
</dbReference>
<dbReference type="InterPro" id="IPR018392">
    <property type="entry name" value="LysM"/>
</dbReference>
<evidence type="ECO:0000256" key="2">
    <source>
        <dbReference type="ARBA" id="ARBA00023295"/>
    </source>
</evidence>
<protein>
    <submittedName>
        <fullName evidence="5">Uncharacterized protein</fullName>
    </submittedName>
</protein>
<evidence type="ECO:0000313" key="5">
    <source>
        <dbReference type="EMBL" id="KSU85549.1"/>
    </source>
</evidence>
<dbReference type="SUPFAM" id="SSF51445">
    <property type="entry name" value="(Trans)glycosidases"/>
    <property type="match status" value="1"/>
</dbReference>
<dbReference type="EMBL" id="LNQN01000001">
    <property type="protein sequence ID" value="KSU85549.1"/>
    <property type="molecule type" value="Genomic_DNA"/>
</dbReference>
<sequence>MQIHIVKKGDSLYKLSQFYNLPWQKIASVNALGQQDVLAVGQTLLIPAPFEYKVKKGDTFDKIAAKLGVTKTELQQANPEVSEGQLKEGLALTVPQKRKRTITTNAFAEPSDKSQENFNHAAKALSYISLFSYEVKENGDLKPLDDGSFLQDIKTKNVRPLLSLTTIKDGAFSRELATTILKNQVISNKVIENTAKVMKEKGYVGVNVDFEYIGGENRERYNRFLRAMTERMHKDGYISTTALAPKTKEKQKGIWYEGHDYKAHGQTVDYVILMTYEWGYSGGPPLPVSPLTEVKKVIDYAVTVIPRSKILMGINLYGYDWKLPFVQGGPQAKALSPVQAVQLAAKRKAAIQYDSKDHAPYFVYYDKEKKEHKVWFEDYRSMKAKFDLIDEYKLGGASFWNLAFDYPGLWNYLEDRYNIRFQS</sequence>
<feature type="domain" description="LysM" evidence="3">
    <location>
        <begin position="50"/>
        <end position="94"/>
    </location>
</feature>
<reference evidence="5 6" key="1">
    <citation type="journal article" date="2014" name="Antonie Van Leeuwenhoek">
        <title>Fictibacillus enclensis sp. nov., isolated from marine sediment.</title>
        <authorList>
            <person name="Dastager S.G."/>
            <person name="Mawlankar R."/>
            <person name="Srinivasan K."/>
            <person name="Tang S.K."/>
            <person name="Lee J.C."/>
            <person name="Ramana V.V."/>
            <person name="Shouche Y.S."/>
        </authorList>
    </citation>
    <scope>NUCLEOTIDE SEQUENCE [LARGE SCALE GENOMIC DNA]</scope>
    <source>
        <strain evidence="5 6">NIO-1003</strain>
    </source>
</reference>
<dbReference type="PROSITE" id="PS51910">
    <property type="entry name" value="GH18_2"/>
    <property type="match status" value="1"/>
</dbReference>
<evidence type="ECO:0000259" key="4">
    <source>
        <dbReference type="PROSITE" id="PS51910"/>
    </source>
</evidence>
<dbReference type="OrthoDB" id="9769314at2"/>
<evidence type="ECO:0000256" key="1">
    <source>
        <dbReference type="ARBA" id="ARBA00022801"/>
    </source>
</evidence>
<dbReference type="Pfam" id="PF01476">
    <property type="entry name" value="LysM"/>
    <property type="match status" value="2"/>
</dbReference>
<dbReference type="Proteomes" id="UP000054099">
    <property type="component" value="Unassembled WGS sequence"/>
</dbReference>
<dbReference type="InterPro" id="IPR001223">
    <property type="entry name" value="Glyco_hydro18_cat"/>
</dbReference>
<dbReference type="Gene3D" id="3.20.20.80">
    <property type="entry name" value="Glycosidases"/>
    <property type="match status" value="1"/>
</dbReference>
<evidence type="ECO:0000259" key="3">
    <source>
        <dbReference type="PROSITE" id="PS51782"/>
    </source>
</evidence>
<dbReference type="InterPro" id="IPR011583">
    <property type="entry name" value="Chitinase_II/V-like_cat"/>
</dbReference>
<dbReference type="InterPro" id="IPR036779">
    <property type="entry name" value="LysM_dom_sf"/>
</dbReference>
<dbReference type="PROSITE" id="PS51782">
    <property type="entry name" value="LYSM"/>
    <property type="match status" value="2"/>
</dbReference>
<dbReference type="GO" id="GO:0012505">
    <property type="term" value="C:endomembrane system"/>
    <property type="evidence" value="ECO:0007669"/>
    <property type="project" value="TreeGrafter"/>
</dbReference>
<dbReference type="CDD" id="cd00118">
    <property type="entry name" value="LysM"/>
    <property type="match status" value="2"/>
</dbReference>
<feature type="domain" description="LysM" evidence="3">
    <location>
        <begin position="2"/>
        <end position="46"/>
    </location>
</feature>
<dbReference type="PANTHER" id="PTHR46066:SF2">
    <property type="entry name" value="CHITINASE DOMAIN-CONTAINING PROTEIN 1"/>
    <property type="match status" value="1"/>
</dbReference>
<dbReference type="GO" id="GO:0016798">
    <property type="term" value="F:hydrolase activity, acting on glycosyl bonds"/>
    <property type="evidence" value="ECO:0007669"/>
    <property type="project" value="UniProtKB-KW"/>
</dbReference>
<dbReference type="Gene3D" id="3.10.350.10">
    <property type="entry name" value="LysM domain"/>
    <property type="match status" value="2"/>
</dbReference>
<dbReference type="RefSeq" id="WP_061970584.1">
    <property type="nucleotide sequence ID" value="NZ_FMAV01000001.1"/>
</dbReference>
<dbReference type="SMART" id="SM00636">
    <property type="entry name" value="Glyco_18"/>
    <property type="match status" value="1"/>
</dbReference>
<name>A0A0V8JF74_9BACL</name>
<dbReference type="InterPro" id="IPR029070">
    <property type="entry name" value="Chitinase_insertion_sf"/>
</dbReference>
<dbReference type="GO" id="GO:0008061">
    <property type="term" value="F:chitin binding"/>
    <property type="evidence" value="ECO:0007669"/>
    <property type="project" value="InterPro"/>
</dbReference>
<keyword evidence="2" id="KW-0326">Glycosidase</keyword>
<dbReference type="GO" id="GO:0005975">
    <property type="term" value="P:carbohydrate metabolic process"/>
    <property type="evidence" value="ECO:0007669"/>
    <property type="project" value="InterPro"/>
</dbReference>
<keyword evidence="1" id="KW-0378">Hydrolase</keyword>
<dbReference type="Gene3D" id="3.10.50.10">
    <property type="match status" value="1"/>
</dbReference>
<dbReference type="InterPro" id="IPR017853">
    <property type="entry name" value="GH"/>
</dbReference>
<evidence type="ECO:0000313" key="6">
    <source>
        <dbReference type="Proteomes" id="UP000054099"/>
    </source>
</evidence>
<accession>A0A0V8JF74</accession>
<dbReference type="PANTHER" id="PTHR46066">
    <property type="entry name" value="CHITINASE DOMAIN-CONTAINING PROTEIN 1 FAMILY MEMBER"/>
    <property type="match status" value="1"/>
</dbReference>
<dbReference type="Pfam" id="PF00704">
    <property type="entry name" value="Glyco_hydro_18"/>
    <property type="match status" value="1"/>
</dbReference>
<gene>
    <name evidence="5" type="ORF">AS030_08645</name>
</gene>
<keyword evidence="6" id="KW-1185">Reference proteome</keyword>
<dbReference type="InterPro" id="IPR041704">
    <property type="entry name" value="CFLE_GH18"/>
</dbReference>
<dbReference type="SMART" id="SM00257">
    <property type="entry name" value="LysM"/>
    <property type="match status" value="2"/>
</dbReference>